<gene>
    <name evidence="3" type="ORF">EDC30_11160</name>
</gene>
<keyword evidence="3" id="KW-0808">Transferase</keyword>
<dbReference type="GO" id="GO:0016740">
    <property type="term" value="F:transferase activity"/>
    <property type="evidence" value="ECO:0007669"/>
    <property type="project" value="UniProtKB-KW"/>
</dbReference>
<name>A0A4R3HQU9_PAULE</name>
<dbReference type="PANTHER" id="PTHR12289:SF41">
    <property type="entry name" value="FAILED AXON CONNECTIONS-RELATED"/>
    <property type="match status" value="1"/>
</dbReference>
<dbReference type="SUPFAM" id="SSF52833">
    <property type="entry name" value="Thioredoxin-like"/>
    <property type="match status" value="1"/>
</dbReference>
<proteinExistence type="predicted"/>
<dbReference type="CDD" id="cd03193">
    <property type="entry name" value="GST_C_Metaxin"/>
    <property type="match status" value="1"/>
</dbReference>
<evidence type="ECO:0000259" key="1">
    <source>
        <dbReference type="Pfam" id="PF17171"/>
    </source>
</evidence>
<evidence type="ECO:0000259" key="2">
    <source>
        <dbReference type="Pfam" id="PF17172"/>
    </source>
</evidence>
<dbReference type="InterPro" id="IPR033468">
    <property type="entry name" value="Metaxin_GST"/>
</dbReference>
<dbReference type="OrthoDB" id="9810080at2"/>
<dbReference type="InterPro" id="IPR026928">
    <property type="entry name" value="FAX/IsoI-like"/>
</dbReference>
<dbReference type="SUPFAM" id="SSF47616">
    <property type="entry name" value="GST C-terminal domain-like"/>
    <property type="match status" value="1"/>
</dbReference>
<dbReference type="SFLD" id="SFLDG01180">
    <property type="entry name" value="SUF1"/>
    <property type="match status" value="1"/>
</dbReference>
<dbReference type="InterPro" id="IPR012336">
    <property type="entry name" value="Thioredoxin-like_fold"/>
</dbReference>
<dbReference type="EMBL" id="SLZQ01000011">
    <property type="protein sequence ID" value="TCS35145.1"/>
    <property type="molecule type" value="Genomic_DNA"/>
</dbReference>
<dbReference type="Gene3D" id="3.40.30.10">
    <property type="entry name" value="Glutaredoxin"/>
    <property type="match status" value="1"/>
</dbReference>
<dbReference type="SFLD" id="SFLDS00019">
    <property type="entry name" value="Glutathione_Transferase_(cytos"/>
    <property type="match status" value="1"/>
</dbReference>
<evidence type="ECO:0000313" key="3">
    <source>
        <dbReference type="EMBL" id="TCS35145.1"/>
    </source>
</evidence>
<feature type="domain" description="Thioredoxin-like fold" evidence="2">
    <location>
        <begin position="20"/>
        <end position="117"/>
    </location>
</feature>
<dbReference type="RefSeq" id="WP_132259728.1">
    <property type="nucleotide sequence ID" value="NZ_SLZQ01000011.1"/>
</dbReference>
<keyword evidence="4" id="KW-1185">Reference proteome</keyword>
<dbReference type="InterPro" id="IPR040079">
    <property type="entry name" value="Glutathione_S-Trfase"/>
</dbReference>
<dbReference type="Gene3D" id="1.20.1050.10">
    <property type="match status" value="1"/>
</dbReference>
<sequence>MEAIRVVGMPSIWGLPSPSPFCLKLETWLRMEKIPYTCVALNSMPQSKTGKVPYILRNDGSTLADSNIIIATLANEHGIDLTYGVSSEEQARAHLILRTLEESLYFAGAWERWMHPESWPITRAGYFGALPAGIRNLIAGLVRRKMRTLLHGQGVARHEPAQILALAAQDVKALAMLLGEQPFFHGERPGVADASAYGLFANALGFPGQSEIRNLLHRHPKLVEFCERMKRLYWRDDSSSEDIALVEQERDKKIA</sequence>
<evidence type="ECO:0000313" key="4">
    <source>
        <dbReference type="Proteomes" id="UP000295382"/>
    </source>
</evidence>
<protein>
    <submittedName>
        <fullName evidence="3">Glutathione S-transferase</fullName>
    </submittedName>
</protein>
<dbReference type="Proteomes" id="UP000295382">
    <property type="component" value="Unassembled WGS sequence"/>
</dbReference>
<dbReference type="SFLD" id="SFLDG01200">
    <property type="entry name" value="SUF1.1"/>
    <property type="match status" value="1"/>
</dbReference>
<dbReference type="AlphaFoldDB" id="A0A4R3HQU9"/>
<dbReference type="Pfam" id="PF17172">
    <property type="entry name" value="GST_N_4"/>
    <property type="match status" value="1"/>
</dbReference>
<feature type="domain" description="Metaxin glutathione S-transferase" evidence="1">
    <location>
        <begin position="167"/>
        <end position="229"/>
    </location>
</feature>
<dbReference type="InterPro" id="IPR036282">
    <property type="entry name" value="Glutathione-S-Trfase_C_sf"/>
</dbReference>
<dbReference type="InterPro" id="IPR036249">
    <property type="entry name" value="Thioredoxin-like_sf"/>
</dbReference>
<dbReference type="PANTHER" id="PTHR12289">
    <property type="entry name" value="METAXIN RELATED"/>
    <property type="match status" value="1"/>
</dbReference>
<comment type="caution">
    <text evidence="3">The sequence shown here is derived from an EMBL/GenBank/DDBJ whole genome shotgun (WGS) entry which is preliminary data.</text>
</comment>
<reference evidence="3 4" key="1">
    <citation type="submission" date="2019-03" db="EMBL/GenBank/DDBJ databases">
        <title>Genomic Encyclopedia of Type Strains, Phase IV (KMG-IV): sequencing the most valuable type-strain genomes for metagenomic binning, comparative biology and taxonomic classification.</title>
        <authorList>
            <person name="Goeker M."/>
        </authorList>
    </citation>
    <scope>NUCLEOTIDE SEQUENCE [LARGE SCALE GENOMIC DNA]</scope>
    <source>
        <strain evidence="3 4">DSM 7445</strain>
    </source>
</reference>
<organism evidence="3 4">
    <name type="scientific">Paucimonas lemoignei</name>
    <name type="common">Pseudomonas lemoignei</name>
    <dbReference type="NCBI Taxonomy" id="29443"/>
    <lineage>
        <taxon>Bacteria</taxon>
        <taxon>Pseudomonadati</taxon>
        <taxon>Pseudomonadota</taxon>
        <taxon>Betaproteobacteria</taxon>
        <taxon>Burkholderiales</taxon>
        <taxon>Burkholderiaceae</taxon>
        <taxon>Paucimonas</taxon>
    </lineage>
</organism>
<dbReference type="Pfam" id="PF17171">
    <property type="entry name" value="GST_C_6"/>
    <property type="match status" value="1"/>
</dbReference>
<accession>A0A4R3HQU9</accession>
<dbReference type="InterPro" id="IPR050931">
    <property type="entry name" value="Mito_Protein_Transport_Metaxin"/>
</dbReference>
<dbReference type="GO" id="GO:0005737">
    <property type="term" value="C:cytoplasm"/>
    <property type="evidence" value="ECO:0007669"/>
    <property type="project" value="TreeGrafter"/>
</dbReference>